<protein>
    <submittedName>
        <fullName evidence="1">Uncharacterized protein</fullName>
    </submittedName>
</protein>
<keyword evidence="2" id="KW-1185">Reference proteome</keyword>
<evidence type="ECO:0000313" key="2">
    <source>
        <dbReference type="Proteomes" id="UP001241603"/>
    </source>
</evidence>
<organism evidence="1 2">
    <name type="scientific">Kaistia dalseonensis</name>
    <dbReference type="NCBI Taxonomy" id="410840"/>
    <lineage>
        <taxon>Bacteria</taxon>
        <taxon>Pseudomonadati</taxon>
        <taxon>Pseudomonadota</taxon>
        <taxon>Alphaproteobacteria</taxon>
        <taxon>Hyphomicrobiales</taxon>
        <taxon>Kaistiaceae</taxon>
        <taxon>Kaistia</taxon>
    </lineage>
</organism>
<sequence length="59" mass="6036">MGVRPISSIVSTHSNRVLTGDLHLGLGLDIVKESGCASPAVFYPAGLPHGPAPGRREGS</sequence>
<name>A0ABU0HCE7_9HYPH</name>
<proteinExistence type="predicted"/>
<comment type="caution">
    <text evidence="1">The sequence shown here is derived from an EMBL/GenBank/DDBJ whole genome shotgun (WGS) entry which is preliminary data.</text>
</comment>
<reference evidence="1 2" key="1">
    <citation type="submission" date="2023-07" db="EMBL/GenBank/DDBJ databases">
        <title>Genomic Encyclopedia of Type Strains, Phase IV (KMG-IV): sequencing the most valuable type-strain genomes for metagenomic binning, comparative biology and taxonomic classification.</title>
        <authorList>
            <person name="Goeker M."/>
        </authorList>
    </citation>
    <scope>NUCLEOTIDE SEQUENCE [LARGE SCALE GENOMIC DNA]</scope>
    <source>
        <strain evidence="1 2">B6-8</strain>
    </source>
</reference>
<dbReference type="Proteomes" id="UP001241603">
    <property type="component" value="Unassembled WGS sequence"/>
</dbReference>
<accession>A0ABU0HCE7</accession>
<evidence type="ECO:0000313" key="1">
    <source>
        <dbReference type="EMBL" id="MDQ0439987.1"/>
    </source>
</evidence>
<gene>
    <name evidence="1" type="ORF">QO014_004400</name>
</gene>
<dbReference type="EMBL" id="JAUSVO010000007">
    <property type="protein sequence ID" value="MDQ0439987.1"/>
    <property type="molecule type" value="Genomic_DNA"/>
</dbReference>